<dbReference type="EMBL" id="RKLU01000011">
    <property type="protein sequence ID" value="TQQ78572.1"/>
    <property type="molecule type" value="Genomic_DNA"/>
</dbReference>
<comment type="caution">
    <text evidence="1">The sequence shown here is derived from an EMBL/GenBank/DDBJ whole genome shotgun (WGS) entry which is preliminary data.</text>
</comment>
<accession>A0A8J8P7N0</accession>
<keyword evidence="2" id="KW-1185">Reference proteome</keyword>
<dbReference type="RefSeq" id="WP_142980698.1">
    <property type="nucleotide sequence ID" value="NZ_RKLU01000011.1"/>
</dbReference>
<evidence type="ECO:0000313" key="2">
    <source>
        <dbReference type="Proteomes" id="UP000705823"/>
    </source>
</evidence>
<proteinExistence type="predicted"/>
<protein>
    <submittedName>
        <fullName evidence="1">Uncharacterized protein</fullName>
    </submittedName>
</protein>
<name>A0A8J8P7N0_9EURY</name>
<dbReference type="OrthoDB" id="350442at2157"/>
<evidence type="ECO:0000313" key="1">
    <source>
        <dbReference type="EMBL" id="TQQ78572.1"/>
    </source>
</evidence>
<gene>
    <name evidence="1" type="ORF">EGH24_13705</name>
</gene>
<sequence>MCGNRSDSDRYDSGIDRDHIYVARLPGIRKWGIDYESLAEWAGGEENVSIMHKRGREYVLDLSTDAEIIENQEACLNRPYDCGHVAYGPPKRLPKACPACYPVATDEGADIDRQAALDRMEQRRLEHNREVRDRDECLQCGYSDIPSDEFSFKYAAAGGVVEGPFCSPGCYWGWMNE</sequence>
<dbReference type="AlphaFoldDB" id="A0A8J8P7N0"/>
<dbReference type="Proteomes" id="UP000705823">
    <property type="component" value="Unassembled WGS sequence"/>
</dbReference>
<reference evidence="1" key="1">
    <citation type="submission" date="2019-02" db="EMBL/GenBank/DDBJ databases">
        <title>Halonotius sp. a new haloarchaeum isolated from saline soil.</title>
        <authorList>
            <person name="Duran-Viseras A."/>
            <person name="Sanchez-Porro C."/>
            <person name="Ventosa A."/>
        </authorList>
    </citation>
    <scope>NUCLEOTIDE SEQUENCE</scope>
    <source>
        <strain evidence="1">F15B</strain>
    </source>
</reference>
<organism evidence="1 2">
    <name type="scientific">Halonotius terrestris</name>
    <dbReference type="NCBI Taxonomy" id="2487750"/>
    <lineage>
        <taxon>Archaea</taxon>
        <taxon>Methanobacteriati</taxon>
        <taxon>Methanobacteriota</taxon>
        <taxon>Stenosarchaea group</taxon>
        <taxon>Halobacteria</taxon>
        <taxon>Halobacteriales</taxon>
        <taxon>Haloferacaceae</taxon>
        <taxon>Halonotius</taxon>
    </lineage>
</organism>